<dbReference type="Gene3D" id="1.10.443.10">
    <property type="entry name" value="Intergrase catalytic core"/>
    <property type="match status" value="1"/>
</dbReference>
<dbReference type="EMBL" id="BPQP01000100">
    <property type="protein sequence ID" value="GJD97701.1"/>
    <property type="molecule type" value="Genomic_DNA"/>
</dbReference>
<keyword evidence="3 5" id="KW-0238">DNA-binding</keyword>
<evidence type="ECO:0000256" key="2">
    <source>
        <dbReference type="ARBA" id="ARBA00022908"/>
    </source>
</evidence>
<evidence type="ECO:0000256" key="1">
    <source>
        <dbReference type="ARBA" id="ARBA00008857"/>
    </source>
</evidence>
<dbReference type="InterPro" id="IPR004107">
    <property type="entry name" value="Integrase_SAM-like_N"/>
</dbReference>
<evidence type="ECO:0000259" key="7">
    <source>
        <dbReference type="PROSITE" id="PS51900"/>
    </source>
</evidence>
<proteinExistence type="inferred from homology"/>
<evidence type="ECO:0000256" key="4">
    <source>
        <dbReference type="ARBA" id="ARBA00023172"/>
    </source>
</evidence>
<dbReference type="Proteomes" id="UP001055125">
    <property type="component" value="Unassembled WGS sequence"/>
</dbReference>
<dbReference type="InterPro" id="IPR044068">
    <property type="entry name" value="CB"/>
</dbReference>
<dbReference type="PROSITE" id="PS51900">
    <property type="entry name" value="CB"/>
    <property type="match status" value="1"/>
</dbReference>
<reference evidence="8" key="2">
    <citation type="submission" date="2021-08" db="EMBL/GenBank/DDBJ databases">
        <authorList>
            <person name="Tani A."/>
            <person name="Ola A."/>
            <person name="Ogura Y."/>
            <person name="Katsura K."/>
            <person name="Hayashi T."/>
        </authorList>
    </citation>
    <scope>NUCLEOTIDE SEQUENCE</scope>
    <source>
        <strain evidence="8">DSM 19015</strain>
    </source>
</reference>
<keyword evidence="4" id="KW-0233">DNA recombination</keyword>
<evidence type="ECO:0000313" key="8">
    <source>
        <dbReference type="EMBL" id="GJD97701.1"/>
    </source>
</evidence>
<dbReference type="Pfam" id="PF13495">
    <property type="entry name" value="Phage_int_SAM_4"/>
    <property type="match status" value="1"/>
</dbReference>
<dbReference type="Pfam" id="PF20172">
    <property type="entry name" value="DUF6538"/>
    <property type="match status" value="1"/>
</dbReference>
<organism evidence="8 9">
    <name type="scientific">Methylobacterium iners</name>
    <dbReference type="NCBI Taxonomy" id="418707"/>
    <lineage>
        <taxon>Bacteria</taxon>
        <taxon>Pseudomonadati</taxon>
        <taxon>Pseudomonadota</taxon>
        <taxon>Alphaproteobacteria</taxon>
        <taxon>Hyphomicrobiales</taxon>
        <taxon>Methylobacteriaceae</taxon>
        <taxon>Methylobacterium</taxon>
    </lineage>
</organism>
<gene>
    <name evidence="8" type="primary">xerC_10</name>
    <name evidence="8" type="ORF">OCOJLMKI_4934</name>
</gene>
<dbReference type="InterPro" id="IPR050090">
    <property type="entry name" value="Tyrosine_recombinase_XerCD"/>
</dbReference>
<dbReference type="InterPro" id="IPR002104">
    <property type="entry name" value="Integrase_catalytic"/>
</dbReference>
<dbReference type="Gene3D" id="1.10.150.130">
    <property type="match status" value="1"/>
</dbReference>
<keyword evidence="2" id="KW-0229">DNA integration</keyword>
<evidence type="ECO:0000256" key="5">
    <source>
        <dbReference type="PROSITE-ProRule" id="PRU01248"/>
    </source>
</evidence>
<protein>
    <submittedName>
        <fullName evidence="8">Tyrosine recombinase XerC</fullName>
    </submittedName>
</protein>
<evidence type="ECO:0000313" key="9">
    <source>
        <dbReference type="Proteomes" id="UP001055125"/>
    </source>
</evidence>
<keyword evidence="9" id="KW-1185">Reference proteome</keyword>
<dbReference type="PROSITE" id="PS51898">
    <property type="entry name" value="TYR_RECOMBINASE"/>
    <property type="match status" value="1"/>
</dbReference>
<dbReference type="PANTHER" id="PTHR30349">
    <property type="entry name" value="PHAGE INTEGRASE-RELATED"/>
    <property type="match status" value="1"/>
</dbReference>
<comment type="similarity">
    <text evidence="1">Belongs to the 'phage' integrase family.</text>
</comment>
<dbReference type="SUPFAM" id="SSF56349">
    <property type="entry name" value="DNA breaking-rejoining enzymes"/>
    <property type="match status" value="1"/>
</dbReference>
<dbReference type="InterPro" id="IPR013762">
    <property type="entry name" value="Integrase-like_cat_sf"/>
</dbReference>
<sequence length="547" mass="60828">MVLAMSRPQLRKGARTYRLRKRVPANLVAIVGRREVAFSLRTTNPAEAKRLLAEEIAKLEADWAQLRQNQPDATPPREATAAINRNLSEREAAERAEWMYVHWLGLHRENPSQQRFWPTDLYRHLWRSPSGRVETRADGRVSVHADLDFARAEKVGELEAWCLDQAETVLALHDIEADEASTLRVARAIAAQVQRASLTLTALARGEPDAGSVTTRAAAPAATPPVKAVGLIELVEAWWQEAERTGKSDSTRESYTNTIKQLAAFLGHDEAQRVTVDDVRRFKDYRLKTPKKNGQPLSPTTVKNSDLAALKSVFGWGVANGRLAENPATDVTVARASKVKLREREFTPEEARRLLRAASRLQRGKELPQTYAAKRWIPWVLAFTGARVGEIAQMRRQDLRKEEVEGHSAGVWVLRITPEAGRVKTKQAREVPLHPQLVEMGFPQFVAGATGERVFLVPEASGEIAGPLQGLKNRLSEFARGHVTDPGVSPNHSWRHRFRTIATDAGVSGNVIDAICGWSPKTVGERYGSVPLKARADAILRLPRITV</sequence>
<dbReference type="InterPro" id="IPR010998">
    <property type="entry name" value="Integrase_recombinase_N"/>
</dbReference>
<dbReference type="InterPro" id="IPR011010">
    <property type="entry name" value="DNA_brk_join_enz"/>
</dbReference>
<reference evidence="8" key="1">
    <citation type="journal article" date="2021" name="Front. Microbiol.">
        <title>Comprehensive Comparative Genomics and Phenotyping of Methylobacterium Species.</title>
        <authorList>
            <person name="Alessa O."/>
            <person name="Ogura Y."/>
            <person name="Fujitani Y."/>
            <person name="Takami H."/>
            <person name="Hayashi T."/>
            <person name="Sahin N."/>
            <person name="Tani A."/>
        </authorList>
    </citation>
    <scope>NUCLEOTIDE SEQUENCE</scope>
    <source>
        <strain evidence="8">DSM 19015</strain>
    </source>
</reference>
<feature type="domain" description="Core-binding (CB)" evidence="7">
    <location>
        <begin position="229"/>
        <end position="318"/>
    </location>
</feature>
<dbReference type="PANTHER" id="PTHR30349:SF41">
    <property type="entry name" value="INTEGRASE_RECOMBINASE PROTEIN MJ0367-RELATED"/>
    <property type="match status" value="1"/>
</dbReference>
<dbReference type="InterPro" id="IPR046668">
    <property type="entry name" value="DUF6538"/>
</dbReference>
<accession>A0ABQ4S3I7</accession>
<comment type="caution">
    <text evidence="8">The sequence shown here is derived from an EMBL/GenBank/DDBJ whole genome shotgun (WGS) entry which is preliminary data.</text>
</comment>
<name>A0ABQ4S3I7_9HYPH</name>
<evidence type="ECO:0000256" key="3">
    <source>
        <dbReference type="ARBA" id="ARBA00023125"/>
    </source>
</evidence>
<feature type="domain" description="Tyr recombinase" evidence="6">
    <location>
        <begin position="341"/>
        <end position="541"/>
    </location>
</feature>
<evidence type="ECO:0000259" key="6">
    <source>
        <dbReference type="PROSITE" id="PS51898"/>
    </source>
</evidence>